<dbReference type="EMBL" id="JAHLFP010000008">
    <property type="protein sequence ID" value="MBU3805555.1"/>
    <property type="molecule type" value="Genomic_DNA"/>
</dbReference>
<dbReference type="Proteomes" id="UP000713596">
    <property type="component" value="Unassembled WGS sequence"/>
</dbReference>
<evidence type="ECO:0000313" key="1">
    <source>
        <dbReference type="EMBL" id="MBU3805555.1"/>
    </source>
</evidence>
<proteinExistence type="predicted"/>
<name>A0A948WQP8_9FIRM</name>
<reference evidence="1" key="1">
    <citation type="journal article" date="2021" name="PeerJ">
        <title>Extensive microbial diversity within the chicken gut microbiome revealed by metagenomics and culture.</title>
        <authorList>
            <person name="Gilroy R."/>
            <person name="Ravi A."/>
            <person name="Getino M."/>
            <person name="Pursley I."/>
            <person name="Horton D.L."/>
            <person name="Alikhan N.F."/>
            <person name="Baker D."/>
            <person name="Gharbi K."/>
            <person name="Hall N."/>
            <person name="Watson M."/>
            <person name="Adriaenssens E.M."/>
            <person name="Foster-Nyarko E."/>
            <person name="Jarju S."/>
            <person name="Secka A."/>
            <person name="Antonio M."/>
            <person name="Oren A."/>
            <person name="Chaudhuri R.R."/>
            <person name="La Ragione R."/>
            <person name="Hildebrand F."/>
            <person name="Pallen M.J."/>
        </authorList>
    </citation>
    <scope>NUCLEOTIDE SEQUENCE</scope>
    <source>
        <strain evidence="1">B5_2728</strain>
    </source>
</reference>
<dbReference type="AlphaFoldDB" id="A0A948WQP8"/>
<organism evidence="1 2">
    <name type="scientific">Candidatus Allofournierella pullistercoris</name>
    <dbReference type="NCBI Taxonomy" id="2838597"/>
    <lineage>
        <taxon>Bacteria</taxon>
        <taxon>Bacillati</taxon>
        <taxon>Bacillota</taxon>
        <taxon>Clostridia</taxon>
        <taxon>Eubacteriales</taxon>
        <taxon>Oscillospiraceae</taxon>
        <taxon>Allofournierella</taxon>
    </lineage>
</organism>
<evidence type="ECO:0000313" key="2">
    <source>
        <dbReference type="Proteomes" id="UP000713596"/>
    </source>
</evidence>
<accession>A0A948WQP8</accession>
<gene>
    <name evidence="1" type="ORF">H9882_01430</name>
</gene>
<dbReference type="InterPro" id="IPR009636">
    <property type="entry name" value="SCAF"/>
</dbReference>
<dbReference type="Pfam" id="PF06810">
    <property type="entry name" value="Phage_scaffold"/>
    <property type="match status" value="1"/>
</dbReference>
<sequence length="151" mass="16309">MDWLKEILADGYTDEIGSRVADKIGKAYVSKSDYDTAVQTATEWQAKAAQVEQEAQAKVEAIRFDATLDAEIAKAGGRNAKAVRAVLDMDALRQSKDAERDIASALDACAKEHEYLFRVNPPLYAAGTGSTPPARDDGNMALRAAFGLSKK</sequence>
<protein>
    <submittedName>
        <fullName evidence="1">Phage scaffolding protein</fullName>
    </submittedName>
</protein>
<comment type="caution">
    <text evidence="1">The sequence shown here is derived from an EMBL/GenBank/DDBJ whole genome shotgun (WGS) entry which is preliminary data.</text>
</comment>
<reference evidence="1" key="2">
    <citation type="submission" date="2021-04" db="EMBL/GenBank/DDBJ databases">
        <authorList>
            <person name="Gilroy R."/>
        </authorList>
    </citation>
    <scope>NUCLEOTIDE SEQUENCE</scope>
    <source>
        <strain evidence="1">B5_2728</strain>
    </source>
</reference>